<comment type="subcellular location">
    <subcellularLocation>
        <location evidence="1">Membrane</location>
        <topology evidence="1">Multi-pass membrane protein</topology>
    </subcellularLocation>
</comment>
<feature type="transmembrane region" description="Helical" evidence="6">
    <location>
        <begin position="81"/>
        <end position="99"/>
    </location>
</feature>
<feature type="transmembrane region" description="Helical" evidence="6">
    <location>
        <begin position="37"/>
        <end position="61"/>
    </location>
</feature>
<name>A0AA39I5U3_9BILA</name>
<accession>A0AA39I5U3</accession>
<proteinExistence type="inferred from homology"/>
<keyword evidence="5 6" id="KW-0472">Membrane</keyword>
<keyword evidence="3 6" id="KW-0812">Transmembrane</keyword>
<comment type="similarity">
    <text evidence="2">Belongs to the SLC13A/DASS transporter (TC 2.A.47) family. NADC subfamily.</text>
</comment>
<feature type="transmembrane region" description="Helical" evidence="6">
    <location>
        <begin position="120"/>
        <end position="139"/>
    </location>
</feature>
<evidence type="ECO:0000313" key="8">
    <source>
        <dbReference type="Proteomes" id="UP001175271"/>
    </source>
</evidence>
<sequence length="576" mass="63075">MWRLCSDLRPFFASLWIVLAPLLLSPLLFLGSKEASCVFCICLLTAYWVAEVVPIAVTSLLPLLLFPVLTVLSTNDTAQQYLKDTTMLFVVTLIAAIAVEECGLHRRIALNVLSRTGGRFSWSLAAFAVSTAFISFWMVDTAATALMIPIAMAALKEMKHGDEEASASSVPQIEEDHVGKRLEGLPPRDRGIWKCMVLMCGHASLIGGTGTITATGPNLIFRDNLQSWYPEGRGVEVTYLSWMAFAIPPLCGYLAASWLVLQVVFLGPKSLLEIVRLPHGEAARKAAQMARSIQKARDSLGPMTFAEKSTLMLYGIMIATWMLRDPGFATGWGALLDADKRRMVSDTCVGILIVFLFFAWPRDIPDLLCFRKSLSPAYPLSLTLSDLSRPPVTRRALLTWEAVHRKLPWSVIFLIGSGFAISKAVQTSGLSHSVSCLVLDTMRGSTPLQIQATLTVAVTFVTECMSNSATASIFIPISLSIAETLRLHPLYLAIPSAIGPSFSFMFPAATAPNAIVYETGVLRMWEMAVTGFILNILCILITILNTNTWAFWFFGMARFPDGIPERNLTTSCAAIA</sequence>
<dbReference type="InterPro" id="IPR001898">
    <property type="entry name" value="SLC13A/DASS"/>
</dbReference>
<evidence type="ECO:0000256" key="3">
    <source>
        <dbReference type="ARBA" id="ARBA00022692"/>
    </source>
</evidence>
<evidence type="ECO:0000256" key="2">
    <source>
        <dbReference type="ARBA" id="ARBA00006772"/>
    </source>
</evidence>
<evidence type="ECO:0000256" key="1">
    <source>
        <dbReference type="ARBA" id="ARBA00004141"/>
    </source>
</evidence>
<dbReference type="PANTHER" id="PTHR10283">
    <property type="entry name" value="SOLUTE CARRIER FAMILY 13 MEMBER"/>
    <property type="match status" value="1"/>
</dbReference>
<evidence type="ECO:0000256" key="6">
    <source>
        <dbReference type="SAM" id="Phobius"/>
    </source>
</evidence>
<evidence type="ECO:0000256" key="4">
    <source>
        <dbReference type="ARBA" id="ARBA00022989"/>
    </source>
</evidence>
<dbReference type="Pfam" id="PF00939">
    <property type="entry name" value="Na_sulph_symp"/>
    <property type="match status" value="1"/>
</dbReference>
<feature type="transmembrane region" description="Helical" evidence="6">
    <location>
        <begin position="239"/>
        <end position="266"/>
    </location>
</feature>
<dbReference type="PANTHER" id="PTHR10283:SF84">
    <property type="entry name" value="SODIUM-DEPENDENT HIGH-AFFINITY DICARBOXYLATE TRANSPORTER 2"/>
    <property type="match status" value="1"/>
</dbReference>
<evidence type="ECO:0000313" key="7">
    <source>
        <dbReference type="EMBL" id="KAK0417027.1"/>
    </source>
</evidence>
<feature type="transmembrane region" description="Helical" evidence="6">
    <location>
        <begin position="305"/>
        <end position="323"/>
    </location>
</feature>
<dbReference type="GO" id="GO:0005886">
    <property type="term" value="C:plasma membrane"/>
    <property type="evidence" value="ECO:0007669"/>
    <property type="project" value="TreeGrafter"/>
</dbReference>
<dbReference type="Proteomes" id="UP001175271">
    <property type="component" value="Unassembled WGS sequence"/>
</dbReference>
<reference evidence="7" key="1">
    <citation type="submission" date="2023-06" db="EMBL/GenBank/DDBJ databases">
        <title>Genomic analysis of the entomopathogenic nematode Steinernema hermaphroditum.</title>
        <authorList>
            <person name="Schwarz E.M."/>
            <person name="Heppert J.K."/>
            <person name="Baniya A."/>
            <person name="Schwartz H.T."/>
            <person name="Tan C.-H."/>
            <person name="Antoshechkin I."/>
            <person name="Sternberg P.W."/>
            <person name="Goodrich-Blair H."/>
            <person name="Dillman A.R."/>
        </authorList>
    </citation>
    <scope>NUCLEOTIDE SEQUENCE</scope>
    <source>
        <strain evidence="7">PS9179</strain>
        <tissue evidence="7">Whole animal</tissue>
    </source>
</reference>
<dbReference type="EMBL" id="JAUCMV010000002">
    <property type="protein sequence ID" value="KAK0417027.1"/>
    <property type="molecule type" value="Genomic_DNA"/>
</dbReference>
<feature type="transmembrane region" description="Helical" evidence="6">
    <location>
        <begin position="343"/>
        <end position="361"/>
    </location>
</feature>
<comment type="caution">
    <text evidence="7">The sequence shown here is derived from an EMBL/GenBank/DDBJ whole genome shotgun (WGS) entry which is preliminary data.</text>
</comment>
<keyword evidence="4 6" id="KW-1133">Transmembrane helix</keyword>
<keyword evidence="8" id="KW-1185">Reference proteome</keyword>
<feature type="transmembrane region" description="Helical" evidence="6">
    <location>
        <begin position="529"/>
        <end position="554"/>
    </location>
</feature>
<dbReference type="GO" id="GO:0015141">
    <property type="term" value="F:succinate transmembrane transporter activity"/>
    <property type="evidence" value="ECO:0007669"/>
    <property type="project" value="TreeGrafter"/>
</dbReference>
<gene>
    <name evidence="7" type="ORF">QR680_012794</name>
</gene>
<protein>
    <submittedName>
        <fullName evidence="7">Uncharacterized protein</fullName>
    </submittedName>
</protein>
<dbReference type="AlphaFoldDB" id="A0AA39I5U3"/>
<evidence type="ECO:0000256" key="5">
    <source>
        <dbReference type="ARBA" id="ARBA00023136"/>
    </source>
</evidence>
<dbReference type="GO" id="GO:0015137">
    <property type="term" value="F:citrate transmembrane transporter activity"/>
    <property type="evidence" value="ECO:0007669"/>
    <property type="project" value="TreeGrafter"/>
</dbReference>
<organism evidence="7 8">
    <name type="scientific">Steinernema hermaphroditum</name>
    <dbReference type="NCBI Taxonomy" id="289476"/>
    <lineage>
        <taxon>Eukaryota</taxon>
        <taxon>Metazoa</taxon>
        <taxon>Ecdysozoa</taxon>
        <taxon>Nematoda</taxon>
        <taxon>Chromadorea</taxon>
        <taxon>Rhabditida</taxon>
        <taxon>Tylenchina</taxon>
        <taxon>Panagrolaimomorpha</taxon>
        <taxon>Strongyloidoidea</taxon>
        <taxon>Steinernematidae</taxon>
        <taxon>Steinernema</taxon>
    </lineage>
</organism>
<feature type="transmembrane region" description="Helical" evidence="6">
    <location>
        <begin position="12"/>
        <end position="30"/>
    </location>
</feature>